<proteinExistence type="inferred from homology"/>
<dbReference type="Gene3D" id="3.40.50.1240">
    <property type="entry name" value="Phosphoglycerate mutase-like"/>
    <property type="match status" value="1"/>
</dbReference>
<comment type="similarity">
    <text evidence="2">Belongs to the histidine acid phosphatase family.</text>
</comment>
<dbReference type="Pfam" id="PF00328">
    <property type="entry name" value="His_Phos_2"/>
    <property type="match status" value="1"/>
</dbReference>
<evidence type="ECO:0000256" key="2">
    <source>
        <dbReference type="ARBA" id="ARBA00005375"/>
    </source>
</evidence>
<evidence type="ECO:0000256" key="6">
    <source>
        <dbReference type="ARBA" id="ARBA00023157"/>
    </source>
</evidence>
<evidence type="ECO:0000256" key="5">
    <source>
        <dbReference type="ARBA" id="ARBA00022801"/>
    </source>
</evidence>
<keyword evidence="5" id="KW-0378">Hydrolase</keyword>
<dbReference type="PANTHER" id="PTHR11567:SF211">
    <property type="entry name" value="PROSTATIC ACID PHOSPHATASE"/>
    <property type="match status" value="1"/>
</dbReference>
<protein>
    <recommendedName>
        <fullName evidence="3">acid phosphatase</fullName>
        <ecNumber evidence="3">3.1.3.2</ecNumber>
    </recommendedName>
</protein>
<dbReference type="OrthoDB" id="5839415at2759"/>
<keyword evidence="9" id="KW-1185">Reference proteome</keyword>
<evidence type="ECO:0000313" key="9">
    <source>
        <dbReference type="Proteomes" id="UP000054047"/>
    </source>
</evidence>
<keyword evidence="6" id="KW-1015">Disulfide bond</keyword>
<name>A0A0C2CGS7_9BILA</name>
<dbReference type="PANTHER" id="PTHR11567">
    <property type="entry name" value="ACID PHOSPHATASE-RELATED"/>
    <property type="match status" value="1"/>
</dbReference>
<sequence>MNGLNIGLELQKIRGGPIVNDIYTHMKLKIGCMSAEANDPKCRWANNNKYYIYSAHDSTLSAFFSALGIAKVFHPTAHPPYTAAAFIELWLNHTNNKLYFK</sequence>
<dbReference type="EC" id="3.1.3.2" evidence="3"/>
<dbReference type="SUPFAM" id="SSF53254">
    <property type="entry name" value="Phosphoglycerate mutase-like"/>
    <property type="match status" value="1"/>
</dbReference>
<keyword evidence="4" id="KW-0732">Signal</keyword>
<dbReference type="Proteomes" id="UP000054047">
    <property type="component" value="Unassembled WGS sequence"/>
</dbReference>
<dbReference type="InterPro" id="IPR029033">
    <property type="entry name" value="His_PPase_superfam"/>
</dbReference>
<evidence type="ECO:0000313" key="8">
    <source>
        <dbReference type="EMBL" id="KIH48987.1"/>
    </source>
</evidence>
<evidence type="ECO:0000256" key="4">
    <source>
        <dbReference type="ARBA" id="ARBA00022729"/>
    </source>
</evidence>
<gene>
    <name evidence="8" type="ORF">ANCDUO_20939</name>
</gene>
<evidence type="ECO:0000256" key="1">
    <source>
        <dbReference type="ARBA" id="ARBA00000032"/>
    </source>
</evidence>
<evidence type="ECO:0000256" key="7">
    <source>
        <dbReference type="ARBA" id="ARBA00023180"/>
    </source>
</evidence>
<feature type="non-terminal residue" evidence="8">
    <location>
        <position position="101"/>
    </location>
</feature>
<dbReference type="InterPro" id="IPR050645">
    <property type="entry name" value="Histidine_acid_phosphatase"/>
</dbReference>
<dbReference type="AlphaFoldDB" id="A0A0C2CGS7"/>
<evidence type="ECO:0000256" key="3">
    <source>
        <dbReference type="ARBA" id="ARBA00012646"/>
    </source>
</evidence>
<accession>A0A0C2CGS7</accession>
<dbReference type="EMBL" id="KN755691">
    <property type="protein sequence ID" value="KIH48987.1"/>
    <property type="molecule type" value="Genomic_DNA"/>
</dbReference>
<reference evidence="8 9" key="1">
    <citation type="submission" date="2013-12" db="EMBL/GenBank/DDBJ databases">
        <title>Draft genome of the parsitic nematode Ancylostoma duodenale.</title>
        <authorList>
            <person name="Mitreva M."/>
        </authorList>
    </citation>
    <scope>NUCLEOTIDE SEQUENCE [LARGE SCALE GENOMIC DNA]</scope>
    <source>
        <strain evidence="8 9">Zhejiang</strain>
    </source>
</reference>
<dbReference type="CDD" id="cd07061">
    <property type="entry name" value="HP_HAP_like"/>
    <property type="match status" value="1"/>
</dbReference>
<dbReference type="InterPro" id="IPR000560">
    <property type="entry name" value="His_Pase_clade-2"/>
</dbReference>
<organism evidence="8 9">
    <name type="scientific">Ancylostoma duodenale</name>
    <dbReference type="NCBI Taxonomy" id="51022"/>
    <lineage>
        <taxon>Eukaryota</taxon>
        <taxon>Metazoa</taxon>
        <taxon>Ecdysozoa</taxon>
        <taxon>Nematoda</taxon>
        <taxon>Chromadorea</taxon>
        <taxon>Rhabditida</taxon>
        <taxon>Rhabditina</taxon>
        <taxon>Rhabditomorpha</taxon>
        <taxon>Strongyloidea</taxon>
        <taxon>Ancylostomatidae</taxon>
        <taxon>Ancylostomatinae</taxon>
        <taxon>Ancylostoma</taxon>
    </lineage>
</organism>
<comment type="catalytic activity">
    <reaction evidence="1">
        <text>a phosphate monoester + H2O = an alcohol + phosphate</text>
        <dbReference type="Rhea" id="RHEA:15017"/>
        <dbReference type="ChEBI" id="CHEBI:15377"/>
        <dbReference type="ChEBI" id="CHEBI:30879"/>
        <dbReference type="ChEBI" id="CHEBI:43474"/>
        <dbReference type="ChEBI" id="CHEBI:67140"/>
        <dbReference type="EC" id="3.1.3.2"/>
    </reaction>
</comment>
<keyword evidence="7" id="KW-0325">Glycoprotein</keyword>
<dbReference type="GO" id="GO:0003993">
    <property type="term" value="F:acid phosphatase activity"/>
    <property type="evidence" value="ECO:0007669"/>
    <property type="project" value="UniProtKB-EC"/>
</dbReference>